<dbReference type="PRINTS" id="PR00725">
    <property type="entry name" value="DADACBPTASE1"/>
</dbReference>
<dbReference type="InterPro" id="IPR001967">
    <property type="entry name" value="Peptidase_S11_N"/>
</dbReference>
<name>A0A1G2V4L8_9BACT</name>
<dbReference type="GO" id="GO:0009252">
    <property type="term" value="P:peptidoglycan biosynthetic process"/>
    <property type="evidence" value="ECO:0007669"/>
    <property type="project" value="UniProtKB-KW"/>
</dbReference>
<evidence type="ECO:0000313" key="12">
    <source>
        <dbReference type="EMBL" id="OHB16572.1"/>
    </source>
</evidence>
<evidence type="ECO:0000256" key="9">
    <source>
        <dbReference type="RuleBase" id="RU004016"/>
    </source>
</evidence>
<dbReference type="GO" id="GO:0071555">
    <property type="term" value="P:cell wall organization"/>
    <property type="evidence" value="ECO:0007669"/>
    <property type="project" value="UniProtKB-KW"/>
</dbReference>
<reference evidence="12 13" key="1">
    <citation type="journal article" date="2016" name="Nat. Commun.">
        <title>Thousands of microbial genomes shed light on interconnected biogeochemical processes in an aquifer system.</title>
        <authorList>
            <person name="Anantharaman K."/>
            <person name="Brown C.T."/>
            <person name="Hug L.A."/>
            <person name="Sharon I."/>
            <person name="Castelle C.J."/>
            <person name="Probst A.J."/>
            <person name="Thomas B.C."/>
            <person name="Singh A."/>
            <person name="Wilkins M.J."/>
            <person name="Karaoz U."/>
            <person name="Brodie E.L."/>
            <person name="Williams K.H."/>
            <person name="Hubbard S.S."/>
            <person name="Banfield J.F."/>
        </authorList>
    </citation>
    <scope>NUCLEOTIDE SEQUENCE [LARGE SCALE GENOMIC DNA]</scope>
</reference>
<feature type="binding site" evidence="8">
    <location>
        <position position="262"/>
    </location>
    <ligand>
        <name>substrate</name>
    </ligand>
</feature>
<evidence type="ECO:0000256" key="7">
    <source>
        <dbReference type="PIRSR" id="PIRSR618044-1"/>
    </source>
</evidence>
<feature type="active site" evidence="7">
    <location>
        <position position="141"/>
    </location>
</feature>
<proteinExistence type="inferred from homology"/>
<dbReference type="Pfam" id="PF00768">
    <property type="entry name" value="Peptidase_S11"/>
    <property type="match status" value="1"/>
</dbReference>
<dbReference type="Proteomes" id="UP000176868">
    <property type="component" value="Unassembled WGS sequence"/>
</dbReference>
<keyword evidence="5" id="KW-0573">Peptidoglycan synthesis</keyword>
<feature type="active site" description="Acyl-ester intermediate" evidence="7">
    <location>
        <position position="87"/>
    </location>
</feature>
<keyword evidence="10" id="KW-0472">Membrane</keyword>
<organism evidence="12 13">
    <name type="scientific">Candidatus Zambryskibacteria bacterium RIFOXYD2_FULL_43_10</name>
    <dbReference type="NCBI Taxonomy" id="1802782"/>
    <lineage>
        <taxon>Bacteria</taxon>
        <taxon>Candidatus Zambryskiibacteriota</taxon>
    </lineage>
</organism>
<evidence type="ECO:0000256" key="6">
    <source>
        <dbReference type="ARBA" id="ARBA00023316"/>
    </source>
</evidence>
<accession>A0A1G2V4L8</accession>
<evidence type="ECO:0000256" key="4">
    <source>
        <dbReference type="ARBA" id="ARBA00022960"/>
    </source>
</evidence>
<dbReference type="GO" id="GO:0006508">
    <property type="term" value="P:proteolysis"/>
    <property type="evidence" value="ECO:0007669"/>
    <property type="project" value="InterPro"/>
</dbReference>
<comment type="similarity">
    <text evidence="1 9">Belongs to the peptidase S11 family.</text>
</comment>
<sequence length="315" mass="34469">MDNQFSTIRHTEVKFFLVLATILLFLLTASLIFSIKVERKDKSVPTGVATVSFPSVTIGAKAAYVYDVRTQTVLFTKNENARLSLASLTKIMSALVAGDLSPRYGTITVNEEALRAEGDSGFYKDERWTLKDILDFSLLTSSNDGMRAVALSLGALERADVDSEEIINDFVGEMNDKARELGLKNTYFWNETGLDESEMKGGAYGTAKDMSTLLEYILAHYPAFFDATKEATTTFQSLDNYLHVAQNTNNVIAEIPGIMASKTGFTDTAGGNLAFVFDPELGRPIVVVILGSTGEGRFEDARILVDAVMKSISNN</sequence>
<feature type="domain" description="Peptidase S11 D-alanyl-D-alanine carboxypeptidase A N-terminal" evidence="11">
    <location>
        <begin position="54"/>
        <end position="290"/>
    </location>
</feature>
<dbReference type="InterPro" id="IPR018044">
    <property type="entry name" value="Peptidase_S11"/>
</dbReference>
<keyword evidence="3" id="KW-0378">Hydrolase</keyword>
<keyword evidence="6" id="KW-0961">Cell wall biogenesis/degradation</keyword>
<dbReference type="PANTHER" id="PTHR21581:SF6">
    <property type="entry name" value="TRAFFICKING PROTEIN PARTICLE COMPLEX SUBUNIT 12"/>
    <property type="match status" value="1"/>
</dbReference>
<evidence type="ECO:0000259" key="11">
    <source>
        <dbReference type="Pfam" id="PF00768"/>
    </source>
</evidence>
<keyword evidence="2" id="KW-0732">Signal</keyword>
<keyword evidence="4" id="KW-0133">Cell shape</keyword>
<feature type="transmembrane region" description="Helical" evidence="10">
    <location>
        <begin position="15"/>
        <end position="35"/>
    </location>
</feature>
<dbReference type="PANTHER" id="PTHR21581">
    <property type="entry name" value="D-ALANYL-D-ALANINE CARBOXYPEPTIDASE"/>
    <property type="match status" value="1"/>
</dbReference>
<keyword evidence="10" id="KW-1133">Transmembrane helix</keyword>
<dbReference type="Gene3D" id="3.40.710.10">
    <property type="entry name" value="DD-peptidase/beta-lactamase superfamily"/>
    <property type="match status" value="1"/>
</dbReference>
<evidence type="ECO:0000313" key="13">
    <source>
        <dbReference type="Proteomes" id="UP000176868"/>
    </source>
</evidence>
<evidence type="ECO:0000256" key="8">
    <source>
        <dbReference type="PIRSR" id="PIRSR618044-2"/>
    </source>
</evidence>
<dbReference type="EMBL" id="MHWZ01000039">
    <property type="protein sequence ID" value="OHB16572.1"/>
    <property type="molecule type" value="Genomic_DNA"/>
</dbReference>
<dbReference type="SUPFAM" id="SSF56601">
    <property type="entry name" value="beta-lactamase/transpeptidase-like"/>
    <property type="match status" value="1"/>
</dbReference>
<evidence type="ECO:0000256" key="1">
    <source>
        <dbReference type="ARBA" id="ARBA00007164"/>
    </source>
</evidence>
<keyword evidence="10" id="KW-0812">Transmembrane</keyword>
<dbReference type="AlphaFoldDB" id="A0A1G2V4L8"/>
<evidence type="ECO:0000256" key="10">
    <source>
        <dbReference type="SAM" id="Phobius"/>
    </source>
</evidence>
<dbReference type="InterPro" id="IPR012338">
    <property type="entry name" value="Beta-lactam/transpept-like"/>
</dbReference>
<dbReference type="STRING" id="1802782.A2544_00980"/>
<protein>
    <recommendedName>
        <fullName evidence="11">Peptidase S11 D-alanyl-D-alanine carboxypeptidase A N-terminal domain-containing protein</fullName>
    </recommendedName>
</protein>
<gene>
    <name evidence="12" type="ORF">A2544_00980</name>
</gene>
<comment type="caution">
    <text evidence="12">The sequence shown here is derived from an EMBL/GenBank/DDBJ whole genome shotgun (WGS) entry which is preliminary data.</text>
</comment>
<dbReference type="GO" id="GO:0008360">
    <property type="term" value="P:regulation of cell shape"/>
    <property type="evidence" value="ECO:0007669"/>
    <property type="project" value="UniProtKB-KW"/>
</dbReference>
<evidence type="ECO:0000256" key="5">
    <source>
        <dbReference type="ARBA" id="ARBA00022984"/>
    </source>
</evidence>
<dbReference type="GO" id="GO:0009002">
    <property type="term" value="F:serine-type D-Ala-D-Ala carboxypeptidase activity"/>
    <property type="evidence" value="ECO:0007669"/>
    <property type="project" value="InterPro"/>
</dbReference>
<evidence type="ECO:0000256" key="2">
    <source>
        <dbReference type="ARBA" id="ARBA00022729"/>
    </source>
</evidence>
<evidence type="ECO:0000256" key="3">
    <source>
        <dbReference type="ARBA" id="ARBA00022801"/>
    </source>
</evidence>
<feature type="active site" description="Proton acceptor" evidence="7">
    <location>
        <position position="90"/>
    </location>
</feature>